<evidence type="ECO:0000313" key="2">
    <source>
        <dbReference type="Ensembl" id="ENSECRP00000022882.1"/>
    </source>
</evidence>
<dbReference type="PANTHER" id="PTHR21055">
    <property type="entry name" value="PROTEIN PHOSPHATASE 1 REGULATORY SUBUNIT 36"/>
    <property type="match status" value="1"/>
</dbReference>
<dbReference type="Ensembl" id="ENSECRT00000023375.1">
    <property type="protein sequence ID" value="ENSECRP00000022882.1"/>
    <property type="gene ID" value="ENSECRG00000015490.1"/>
</dbReference>
<reference evidence="2" key="1">
    <citation type="submission" date="2021-06" db="EMBL/GenBank/DDBJ databases">
        <authorList>
            <consortium name="Wellcome Sanger Institute Data Sharing"/>
        </authorList>
    </citation>
    <scope>NUCLEOTIDE SEQUENCE [LARGE SCALE GENOMIC DNA]</scope>
</reference>
<feature type="compositionally biased region" description="Polar residues" evidence="1">
    <location>
        <begin position="272"/>
        <end position="292"/>
    </location>
</feature>
<protein>
    <recommendedName>
        <fullName evidence="4">Protein phosphatase 1 regulatory subunit 36</fullName>
    </recommendedName>
</protein>
<proteinExistence type="predicted"/>
<evidence type="ECO:0000256" key="1">
    <source>
        <dbReference type="SAM" id="MobiDB-lite"/>
    </source>
</evidence>
<dbReference type="GeneTree" id="ENSGT00390000012412"/>
<reference evidence="2" key="3">
    <citation type="submission" date="2025-09" db="UniProtKB">
        <authorList>
            <consortium name="Ensembl"/>
        </authorList>
    </citation>
    <scope>IDENTIFICATION</scope>
</reference>
<evidence type="ECO:0000313" key="3">
    <source>
        <dbReference type="Proteomes" id="UP000694620"/>
    </source>
</evidence>
<dbReference type="PANTHER" id="PTHR21055:SF3">
    <property type="entry name" value="PROTEIN PHOSPHATASE 1 REGULATORY SUBUNIT 36"/>
    <property type="match status" value="1"/>
</dbReference>
<accession>A0A8C4SYS1</accession>
<reference evidence="2" key="2">
    <citation type="submission" date="2025-08" db="UniProtKB">
        <authorList>
            <consortium name="Ensembl"/>
        </authorList>
    </citation>
    <scope>IDENTIFICATION</scope>
</reference>
<dbReference type="InterPro" id="IPR026142">
    <property type="entry name" value="Pro_pase_1_reg_su_36"/>
</dbReference>
<dbReference type="AlphaFoldDB" id="A0A8C4SYS1"/>
<evidence type="ECO:0008006" key="4">
    <source>
        <dbReference type="Google" id="ProtNLM"/>
    </source>
</evidence>
<feature type="compositionally biased region" description="Basic and acidic residues" evidence="1">
    <location>
        <begin position="259"/>
        <end position="268"/>
    </location>
</feature>
<dbReference type="GO" id="GO:0019902">
    <property type="term" value="F:phosphatase binding"/>
    <property type="evidence" value="ECO:0007669"/>
    <property type="project" value="InterPro"/>
</dbReference>
<feature type="compositionally biased region" description="Acidic residues" evidence="1">
    <location>
        <begin position="249"/>
        <end position="258"/>
    </location>
</feature>
<sequence length="310" mass="35189">YSYRSPQLNDFLSALLLYLSFYFEEKAVIKKWASLLLREPSLQDKRDLALLHAKVEAARKQFALTYSILVLGLGIEEQHHLACGKKRGSSTCKDRLLFECIYDYCAYVAWVTFRRKDLPGIQEEVYRLFRTDNFNAIRRVRIEEKSKAKVVSKGGRASPSNVSLPKRPSIKSIIHQRSPAMVSLLPSPKESALHLYKQRHLSQEGSTDVFDLDAFSEELTAALSSKIGIIGEPLRHFNPQTLIPRDAEREEENEETETEEKGTDENMRKSKTSFASRGQLSGLHESNGNMSRPVTVISRATTEGVYSDTE</sequence>
<organism evidence="2 3">
    <name type="scientific">Erpetoichthys calabaricus</name>
    <name type="common">Rope fish</name>
    <name type="synonym">Calamoichthys calabaricus</name>
    <dbReference type="NCBI Taxonomy" id="27687"/>
    <lineage>
        <taxon>Eukaryota</taxon>
        <taxon>Metazoa</taxon>
        <taxon>Chordata</taxon>
        <taxon>Craniata</taxon>
        <taxon>Vertebrata</taxon>
        <taxon>Euteleostomi</taxon>
        <taxon>Actinopterygii</taxon>
        <taxon>Polypteriformes</taxon>
        <taxon>Polypteridae</taxon>
        <taxon>Erpetoichthys</taxon>
    </lineage>
</organism>
<feature type="region of interest" description="Disordered" evidence="1">
    <location>
        <begin position="243"/>
        <end position="310"/>
    </location>
</feature>
<dbReference type="Pfam" id="PF14895">
    <property type="entry name" value="PPPI_inhib"/>
    <property type="match status" value="1"/>
</dbReference>
<name>A0A8C4SYS1_ERPCA</name>
<dbReference type="Proteomes" id="UP000694620">
    <property type="component" value="Chromosome 16"/>
</dbReference>
<keyword evidence="3" id="KW-1185">Reference proteome</keyword>